<comment type="caution">
    <text evidence="1">The sequence shown here is derived from an EMBL/GenBank/DDBJ whole genome shotgun (WGS) entry which is preliminary data.</text>
</comment>
<dbReference type="InterPro" id="IPR006597">
    <property type="entry name" value="Sel1-like"/>
</dbReference>
<dbReference type="AlphaFoldDB" id="A0A4Q0YQ25"/>
<dbReference type="EMBL" id="PEIB01000026">
    <property type="protein sequence ID" value="RXJ72104.1"/>
    <property type="molecule type" value="Genomic_DNA"/>
</dbReference>
<name>A0A4Q0YQ25_9GAMM</name>
<dbReference type="Proteomes" id="UP000290287">
    <property type="component" value="Unassembled WGS sequence"/>
</dbReference>
<proteinExistence type="predicted"/>
<gene>
    <name evidence="1" type="ORF">CS022_17695</name>
</gene>
<evidence type="ECO:0008006" key="3">
    <source>
        <dbReference type="Google" id="ProtNLM"/>
    </source>
</evidence>
<reference evidence="1 2" key="1">
    <citation type="submission" date="2017-10" db="EMBL/GenBank/DDBJ databases">
        <title>Nyctiphanis sp. nov., isolated from the stomach of the euphausiid Nyctiphanes simplex (Hansen, 1911) in the Gulf of California.</title>
        <authorList>
            <person name="Gomez-Gil B."/>
            <person name="Aguilar-Mendez M."/>
            <person name="Lopez-Cortes A."/>
            <person name="Gomez-Gutierrez J."/>
            <person name="Roque A."/>
            <person name="Lang E."/>
            <person name="Gonzalez-Castillo A."/>
        </authorList>
    </citation>
    <scope>NUCLEOTIDE SEQUENCE [LARGE SCALE GENOMIC DNA]</scope>
    <source>
        <strain evidence="1 2">CAIM 600</strain>
    </source>
</reference>
<keyword evidence="2" id="KW-1185">Reference proteome</keyword>
<dbReference type="Gene3D" id="1.25.40.10">
    <property type="entry name" value="Tetratricopeptide repeat domain"/>
    <property type="match status" value="1"/>
</dbReference>
<sequence>MPIKNITLWLILFLFGCGNEHSDHVFNDNQPDAGALVSLKSCPTTTDYDDDFLTSHFFEGWQALNQNQSDGCSAAIPYFMDGVDDANVSQLSSLYLEYCKADASEHYSNEQSSPEQVESTLELNLEYVELKWIVELSSCDSKVEQYALGILFLQGHLIPQDMEKALFYLTMSARQEYVNAQQKLIETLYLIGEDQVAEMWLERSQEAINKIDTQTFTHI</sequence>
<dbReference type="InterPro" id="IPR011990">
    <property type="entry name" value="TPR-like_helical_dom_sf"/>
</dbReference>
<protein>
    <recommendedName>
        <fullName evidence="3">Sel1 repeat family protein</fullName>
    </recommendedName>
</protein>
<evidence type="ECO:0000313" key="1">
    <source>
        <dbReference type="EMBL" id="RXJ72104.1"/>
    </source>
</evidence>
<dbReference type="SMART" id="SM00671">
    <property type="entry name" value="SEL1"/>
    <property type="match status" value="1"/>
</dbReference>
<dbReference type="PROSITE" id="PS51257">
    <property type="entry name" value="PROKAR_LIPOPROTEIN"/>
    <property type="match status" value="1"/>
</dbReference>
<dbReference type="SUPFAM" id="SSF81901">
    <property type="entry name" value="HCP-like"/>
    <property type="match status" value="1"/>
</dbReference>
<accession>A0A4Q0YQ25</accession>
<evidence type="ECO:0000313" key="2">
    <source>
        <dbReference type="Proteomes" id="UP000290287"/>
    </source>
</evidence>
<dbReference type="RefSeq" id="WP_129123373.1">
    <property type="nucleotide sequence ID" value="NZ_PEIB01000026.1"/>
</dbReference>
<organism evidence="1 2">
    <name type="scientific">Veronia nyctiphanis</name>
    <dbReference type="NCBI Taxonomy" id="1278244"/>
    <lineage>
        <taxon>Bacteria</taxon>
        <taxon>Pseudomonadati</taxon>
        <taxon>Pseudomonadota</taxon>
        <taxon>Gammaproteobacteria</taxon>
        <taxon>Vibrionales</taxon>
        <taxon>Vibrionaceae</taxon>
        <taxon>Veronia</taxon>
    </lineage>
</organism>
<dbReference type="OrthoDB" id="5915770at2"/>